<accession>A0A075WTX0</accession>
<dbReference type="Pfam" id="PF04966">
    <property type="entry name" value="OprB"/>
    <property type="match status" value="1"/>
</dbReference>
<dbReference type="PaxDb" id="289377-HL41_06020"/>
<dbReference type="RefSeq" id="WP_038060169.1">
    <property type="nucleotide sequence ID" value="NZ_CP008796.1"/>
</dbReference>
<dbReference type="SUPFAM" id="SSF56935">
    <property type="entry name" value="Porins"/>
    <property type="match status" value="1"/>
</dbReference>
<evidence type="ECO:0000256" key="1">
    <source>
        <dbReference type="ARBA" id="ARBA00008769"/>
    </source>
</evidence>
<evidence type="ECO:0000256" key="2">
    <source>
        <dbReference type="RuleBase" id="RU363072"/>
    </source>
</evidence>
<dbReference type="STRING" id="289377.HL41_06020"/>
<keyword evidence="4" id="KW-1185">Reference proteome</keyword>
<dbReference type="GO" id="GO:0015288">
    <property type="term" value="F:porin activity"/>
    <property type="evidence" value="ECO:0007669"/>
    <property type="project" value="InterPro"/>
</dbReference>
<dbReference type="Gene3D" id="2.40.160.180">
    <property type="entry name" value="Carbohydrate-selective porin OprB"/>
    <property type="match status" value="1"/>
</dbReference>
<evidence type="ECO:0000313" key="4">
    <source>
        <dbReference type="Proteomes" id="UP000028481"/>
    </source>
</evidence>
<name>A0A075WTX0_9BACT</name>
<dbReference type="EMBL" id="CP008796">
    <property type="protein sequence ID" value="AIH04321.1"/>
    <property type="molecule type" value="Genomic_DNA"/>
</dbReference>
<dbReference type="GO" id="GO:0008643">
    <property type="term" value="P:carbohydrate transport"/>
    <property type="evidence" value="ECO:0007669"/>
    <property type="project" value="InterPro"/>
</dbReference>
<dbReference type="AlphaFoldDB" id="A0A075WTX0"/>
<organism evidence="3 4">
    <name type="scientific">Thermodesulfobacterium commune DSM 2178</name>
    <dbReference type="NCBI Taxonomy" id="289377"/>
    <lineage>
        <taxon>Bacteria</taxon>
        <taxon>Pseudomonadati</taxon>
        <taxon>Thermodesulfobacteriota</taxon>
        <taxon>Thermodesulfobacteria</taxon>
        <taxon>Thermodesulfobacteriales</taxon>
        <taxon>Thermodesulfobacteriaceae</taxon>
        <taxon>Thermodesulfobacterium</taxon>
    </lineage>
</organism>
<dbReference type="OrthoDB" id="5755240at2"/>
<dbReference type="GO" id="GO:0016020">
    <property type="term" value="C:membrane"/>
    <property type="evidence" value="ECO:0007669"/>
    <property type="project" value="InterPro"/>
</dbReference>
<dbReference type="HOGENOM" id="CLU_729435_0_0_0"/>
<reference evidence="3 4" key="1">
    <citation type="journal article" date="2015" name="Genome Announc.">
        <title>Genome Sequence of a Sulfate-Reducing Thermophilic Bacterium, Thermodesulfobacterium commune DSM 2178T (Phylum Thermodesulfobacteria).</title>
        <authorList>
            <person name="Bhatnagar S."/>
            <person name="Badger J.H."/>
            <person name="Madupu R."/>
            <person name="Khouri H.M."/>
            <person name="O'Connor E.M."/>
            <person name="Robb F.T."/>
            <person name="Ward N.L."/>
            <person name="Eisen J.A."/>
        </authorList>
    </citation>
    <scope>NUCLEOTIDE SEQUENCE [LARGE SCALE GENOMIC DNA]</scope>
    <source>
        <strain evidence="3 4">DSM 2178</strain>
    </source>
</reference>
<dbReference type="eggNOG" id="COG3659">
    <property type="taxonomic scope" value="Bacteria"/>
</dbReference>
<comment type="similarity">
    <text evidence="1 2">Belongs to the OprB family.</text>
</comment>
<protein>
    <recommendedName>
        <fullName evidence="5">Porin</fullName>
    </recommendedName>
</protein>
<evidence type="ECO:0000313" key="3">
    <source>
        <dbReference type="EMBL" id="AIH04321.1"/>
    </source>
</evidence>
<proteinExistence type="inferred from homology"/>
<evidence type="ECO:0008006" key="5">
    <source>
        <dbReference type="Google" id="ProtNLM"/>
    </source>
</evidence>
<sequence>MIRKVFTTLSLGLLVFGVPVKAKAYEVNEKLSIEANLTGVYQWLDKRKGDFKDEEKGSVVLDARVTFKPTEKDEFSVRGSFAKGNGLKKVSPFKLSPNSDDLRDDLHNINNRSRDHLQELWYARTFDLPGNSTLKTTLGIIDATAFIDQNRFANDELTQFMNEAFVNNPLANLVSYDYGVAVEWSKGPFSLALLGMQSKTDENEDPRFDKKTYNYYAAQVGYKLETSLGEGNYRVFVFTTNKRFPDWDGEKKKALKGWGISIDQDIIKDTLGVFARAGFQDDDAEIDYKSMYSLGLNYKFKPFGVKNVELGVGYAYLKASSKNEELKHTQAVEAYLSVPIYEKEKLFASHLTFDWQWMKDRLKYEENPENKGHIFGVRLNLTF</sequence>
<dbReference type="InterPro" id="IPR007049">
    <property type="entry name" value="Carb-sel_porin_OprB"/>
</dbReference>
<gene>
    <name evidence="3" type="ORF">HL41_06020</name>
</gene>
<dbReference type="InterPro" id="IPR038673">
    <property type="entry name" value="OprB_sf"/>
</dbReference>
<dbReference type="Proteomes" id="UP000028481">
    <property type="component" value="Chromosome"/>
</dbReference>
<dbReference type="KEGG" id="tcm:HL41_06020"/>